<dbReference type="InterPro" id="IPR036942">
    <property type="entry name" value="Beta-barrel_TonB_sf"/>
</dbReference>
<keyword evidence="9" id="KW-1185">Reference proteome</keyword>
<evidence type="ECO:0000256" key="5">
    <source>
        <dbReference type="ARBA" id="ARBA00023136"/>
    </source>
</evidence>
<dbReference type="GO" id="GO:0009279">
    <property type="term" value="C:cell outer membrane"/>
    <property type="evidence" value="ECO:0007669"/>
    <property type="project" value="UniProtKB-SubCell"/>
</dbReference>
<sequence>MQSSSKYHYENGNMSAVDVASTDELWYNLGSGGDNYSLGTGLSEKQMESYMARGNYTFNDKYLLTASIRWDGASQLAEGNKWASFPSLALGWRIDQEHFMSSLNWINGLKARFGYGITGNAAIGAYDTKGALASLYYNWGTSSSSLGYVASDPSVKYPPKMANSELSWEKTAQYNVGIDYVLFNSRLTGSVDVYTTKTTDLLMIMSIPSLTGYTSTWANIGETKGSGIDLQINTINVKSNDFTWETNITWSKDQSEISKLNNGLKEIPNNAWFVGEDIGVYYDYVYDGIWKSSEAAEAQKYGRKPGQIKVKDFNNDYTIDPNDDRRIVGNKRPDWSGGMINTLNYKNIEFSFFVYSRWGNTFRSGKETLDGRYAMRKIDYWIENTHEDAEYYSPGSNGEAADTYASSMNYQDGSFIKMRNISLGYNFTPKQLNKFGISNLKLYAQCMNPFTIYSKCDYLDTDLAGYNNNTTSTGSSTTLKGLVFGVNVEF</sequence>
<dbReference type="Gene3D" id="2.40.170.20">
    <property type="entry name" value="TonB-dependent receptor, beta-barrel domain"/>
    <property type="match status" value="1"/>
</dbReference>
<comment type="caution">
    <text evidence="8">The sequence shown here is derived from an EMBL/GenBank/DDBJ whole genome shotgun (WGS) entry which is preliminary data.</text>
</comment>
<evidence type="ECO:0000256" key="6">
    <source>
        <dbReference type="ARBA" id="ARBA00023237"/>
    </source>
</evidence>
<keyword evidence="3 7" id="KW-1134">Transmembrane beta strand</keyword>
<reference evidence="8 9" key="1">
    <citation type="journal article" date="2014" name="Genome Announc.">
        <title>Draft Genome Sequence of Cytophaga fermentans JCM 21142T, a Facultative Anaerobe Isolated from Marine Mud.</title>
        <authorList>
            <person name="Starns D."/>
            <person name="Oshima K."/>
            <person name="Suda W."/>
            <person name="Iino T."/>
            <person name="Yuki M."/>
            <person name="Inoue J."/>
            <person name="Kitamura K."/>
            <person name="Iida T."/>
            <person name="Darby A."/>
            <person name="Hattori M."/>
            <person name="Ohkuma M."/>
        </authorList>
    </citation>
    <scope>NUCLEOTIDE SEQUENCE [LARGE SCALE GENOMIC DNA]</scope>
    <source>
        <strain evidence="8 9">JCM 21142</strain>
    </source>
</reference>
<protein>
    <submittedName>
        <fullName evidence="8">TonB-linked outer membrane protein, SusC/RagA family</fullName>
    </submittedName>
</protein>
<dbReference type="AlphaFoldDB" id="W7YHT5"/>
<dbReference type="SUPFAM" id="SSF56935">
    <property type="entry name" value="Porins"/>
    <property type="match status" value="1"/>
</dbReference>
<evidence type="ECO:0000256" key="2">
    <source>
        <dbReference type="ARBA" id="ARBA00022448"/>
    </source>
</evidence>
<dbReference type="EMBL" id="BAMD01000005">
    <property type="protein sequence ID" value="GAF02114.1"/>
    <property type="molecule type" value="Genomic_DNA"/>
</dbReference>
<dbReference type="InterPro" id="IPR039426">
    <property type="entry name" value="TonB-dep_rcpt-like"/>
</dbReference>
<proteinExistence type="inferred from homology"/>
<name>W7YHT5_9BACT</name>
<accession>W7YHT5</accession>
<dbReference type="eggNOG" id="COG4771">
    <property type="taxonomic scope" value="Bacteria"/>
</dbReference>
<gene>
    <name evidence="8" type="ORF">JCM21142_2741</name>
</gene>
<evidence type="ECO:0000313" key="8">
    <source>
        <dbReference type="EMBL" id="GAF02114.1"/>
    </source>
</evidence>
<comment type="similarity">
    <text evidence="7">Belongs to the TonB-dependent receptor family.</text>
</comment>
<evidence type="ECO:0000256" key="4">
    <source>
        <dbReference type="ARBA" id="ARBA00022692"/>
    </source>
</evidence>
<evidence type="ECO:0000313" key="9">
    <source>
        <dbReference type="Proteomes" id="UP000019402"/>
    </source>
</evidence>
<keyword evidence="2 7" id="KW-0813">Transport</keyword>
<comment type="subcellular location">
    <subcellularLocation>
        <location evidence="1 7">Cell outer membrane</location>
        <topology evidence="1 7">Multi-pass membrane protein</topology>
    </subcellularLocation>
</comment>
<evidence type="ECO:0000256" key="3">
    <source>
        <dbReference type="ARBA" id="ARBA00022452"/>
    </source>
</evidence>
<keyword evidence="6 7" id="KW-0998">Cell outer membrane</keyword>
<dbReference type="Proteomes" id="UP000019402">
    <property type="component" value="Unassembled WGS sequence"/>
</dbReference>
<evidence type="ECO:0000256" key="7">
    <source>
        <dbReference type="PROSITE-ProRule" id="PRU01360"/>
    </source>
</evidence>
<dbReference type="PROSITE" id="PS52016">
    <property type="entry name" value="TONB_DEPENDENT_REC_3"/>
    <property type="match status" value="1"/>
</dbReference>
<organism evidence="8 9">
    <name type="scientific">Saccharicrinis fermentans DSM 9555 = JCM 21142</name>
    <dbReference type="NCBI Taxonomy" id="869213"/>
    <lineage>
        <taxon>Bacteria</taxon>
        <taxon>Pseudomonadati</taxon>
        <taxon>Bacteroidota</taxon>
        <taxon>Bacteroidia</taxon>
        <taxon>Marinilabiliales</taxon>
        <taxon>Marinilabiliaceae</taxon>
        <taxon>Saccharicrinis</taxon>
    </lineage>
</organism>
<keyword evidence="4 7" id="KW-0812">Transmembrane</keyword>
<evidence type="ECO:0000256" key="1">
    <source>
        <dbReference type="ARBA" id="ARBA00004571"/>
    </source>
</evidence>
<keyword evidence="5 7" id="KW-0472">Membrane</keyword>